<comment type="similarity">
    <text evidence="1">Belongs to the metallo-beta-lactamase superfamily.</text>
</comment>
<reference evidence="6" key="2">
    <citation type="submission" date="2004-11" db="EMBL/GenBank/DDBJ databases">
        <authorList>
            <person name="Roy P."/>
        </authorList>
    </citation>
    <scope>NUCLEOTIDE SEQUENCE</scope>
    <source>
        <strain evidence="6">KCT001</strain>
    </source>
</reference>
<dbReference type="InterPro" id="IPR001279">
    <property type="entry name" value="Metallo-B-lactamas"/>
</dbReference>
<accession>Q5ZQN7</accession>
<dbReference type="GO" id="GO:0016787">
    <property type="term" value="F:hydrolase activity"/>
    <property type="evidence" value="ECO:0007669"/>
    <property type="project" value="UniProtKB-KW"/>
</dbReference>
<dbReference type="SMR" id="Q5ZQN7"/>
<dbReference type="EMBL" id="AJ404005">
    <property type="protein sequence ID" value="CAH59726.1"/>
    <property type="molecule type" value="Genomic_DNA"/>
</dbReference>
<dbReference type="InterPro" id="IPR051013">
    <property type="entry name" value="MBL_superfamily_lactonases"/>
</dbReference>
<dbReference type="AlphaFoldDB" id="Q5ZQN7"/>
<evidence type="ECO:0000256" key="2">
    <source>
        <dbReference type="ARBA" id="ARBA00022723"/>
    </source>
</evidence>
<dbReference type="PROSITE" id="PS51318">
    <property type="entry name" value="TAT"/>
    <property type="match status" value="1"/>
</dbReference>
<dbReference type="SUPFAM" id="SSF56281">
    <property type="entry name" value="Metallo-hydrolase/oxidoreductase"/>
    <property type="match status" value="1"/>
</dbReference>
<dbReference type="Gene3D" id="3.60.15.10">
    <property type="entry name" value="Ribonuclease Z/Hydroxyacylglutathione hydrolase-like"/>
    <property type="match status" value="1"/>
</dbReference>
<dbReference type="GO" id="GO:0046872">
    <property type="term" value="F:metal ion binding"/>
    <property type="evidence" value="ECO:0007669"/>
    <property type="project" value="UniProtKB-KW"/>
</dbReference>
<dbReference type="PANTHER" id="PTHR42978:SF6">
    <property type="entry name" value="QUORUM-QUENCHING LACTONASE YTNP-RELATED"/>
    <property type="match status" value="1"/>
</dbReference>
<dbReference type="PANTHER" id="PTHR42978">
    <property type="entry name" value="QUORUM-QUENCHING LACTONASE YTNP-RELATED-RELATED"/>
    <property type="match status" value="1"/>
</dbReference>
<keyword evidence="4" id="KW-0862">Zinc</keyword>
<dbReference type="InterPro" id="IPR006311">
    <property type="entry name" value="TAT_signal"/>
</dbReference>
<dbReference type="InterPro" id="IPR036866">
    <property type="entry name" value="RibonucZ/Hydroxyglut_hydro"/>
</dbReference>
<keyword evidence="2" id="KW-0479">Metal-binding</keyword>
<protein>
    <submittedName>
        <fullName evidence="6">SoxG protein</fullName>
    </submittedName>
</protein>
<name>Q5ZQN7_PSESE</name>
<keyword evidence="3" id="KW-0378">Hydrolase</keyword>
<evidence type="ECO:0000256" key="1">
    <source>
        <dbReference type="ARBA" id="ARBA00007749"/>
    </source>
</evidence>
<dbReference type="CDD" id="cd07720">
    <property type="entry name" value="OPHC2-like_MBL-fold"/>
    <property type="match status" value="1"/>
</dbReference>
<proteinExistence type="inferred from homology"/>
<evidence type="ECO:0000256" key="3">
    <source>
        <dbReference type="ARBA" id="ARBA00022801"/>
    </source>
</evidence>
<evidence type="ECO:0000256" key="4">
    <source>
        <dbReference type="ARBA" id="ARBA00022833"/>
    </source>
</evidence>
<dbReference type="Pfam" id="PF00753">
    <property type="entry name" value="Lactamase_B"/>
    <property type="match status" value="1"/>
</dbReference>
<evidence type="ECO:0000259" key="5">
    <source>
        <dbReference type="SMART" id="SM00849"/>
    </source>
</evidence>
<evidence type="ECO:0000313" key="6">
    <source>
        <dbReference type="EMBL" id="CAH59726.1"/>
    </source>
</evidence>
<sequence>MQHNGRHFGRRAFLQAGLGVAAALALPEFVRSSHSADRLRSVMRNPDFTDGTLTLPWLPLPGCRKAELDELLAANGMAADMLTPDCNVTILRRGDKLVIFDVGAGSNFLSTTGKLLENLAAADIDPADVTDVVLTHAHPDHLWGVTDDFDELVFSNASYHIGQVEWDFWSSSDALSAMPEDRQTFVVGAQNRFEAIGDRIAFMKPGDEVLPGVEAVDTAGHTPGHLSFLIHGAGEKVLVAGDAISNAVVSFARPDWPTASDQDPPAWRQDPFHTVDRLVGEEARLIGYHLPHPGAGRVERKDSAYRFVPV</sequence>
<organism evidence="6">
    <name type="scientific">Pseudaminobacter salicylatoxidans</name>
    <dbReference type="NCBI Taxonomy" id="93369"/>
    <lineage>
        <taxon>Bacteria</taxon>
        <taxon>Pseudomonadati</taxon>
        <taxon>Pseudomonadota</taxon>
        <taxon>Alphaproteobacteria</taxon>
        <taxon>Hyphomicrobiales</taxon>
        <taxon>Phyllobacteriaceae</taxon>
        <taxon>Pseudaminobacter</taxon>
    </lineage>
</organism>
<feature type="domain" description="Metallo-beta-lactamase" evidence="5">
    <location>
        <begin position="85"/>
        <end position="289"/>
    </location>
</feature>
<gene>
    <name evidence="6" type="primary">soxG</name>
</gene>
<reference evidence="6" key="1">
    <citation type="journal article" date="2000" name="J. Bacteriol.">
        <title>A soxA gene, encoding a diheme cytochrome c, and a sox locus, essential for sulfur oxidation in a new sulfur lithotrophic bacterium.</title>
        <authorList>
            <person name="Mukhopadhyaya P.N."/>
            <person name="Deb C."/>
            <person name="Lahiri C."/>
            <person name="Roy P."/>
        </authorList>
    </citation>
    <scope>NUCLEOTIDE SEQUENCE</scope>
    <source>
        <strain evidence="6">KCT001</strain>
    </source>
</reference>
<dbReference type="SMART" id="SM00849">
    <property type="entry name" value="Lactamase_B"/>
    <property type="match status" value="1"/>
</dbReference>